<organism evidence="1 2">
    <name type="scientific">Cajanus cajan</name>
    <name type="common">Pigeon pea</name>
    <name type="synonym">Cajanus indicus</name>
    <dbReference type="NCBI Taxonomy" id="3821"/>
    <lineage>
        <taxon>Eukaryota</taxon>
        <taxon>Viridiplantae</taxon>
        <taxon>Streptophyta</taxon>
        <taxon>Embryophyta</taxon>
        <taxon>Tracheophyta</taxon>
        <taxon>Spermatophyta</taxon>
        <taxon>Magnoliopsida</taxon>
        <taxon>eudicotyledons</taxon>
        <taxon>Gunneridae</taxon>
        <taxon>Pentapetalae</taxon>
        <taxon>rosids</taxon>
        <taxon>fabids</taxon>
        <taxon>Fabales</taxon>
        <taxon>Fabaceae</taxon>
        <taxon>Papilionoideae</taxon>
        <taxon>50 kb inversion clade</taxon>
        <taxon>NPAAA clade</taxon>
        <taxon>indigoferoid/millettioid clade</taxon>
        <taxon>Phaseoleae</taxon>
        <taxon>Cajanus</taxon>
    </lineage>
</organism>
<protein>
    <recommendedName>
        <fullName evidence="3">Copia protein</fullName>
    </recommendedName>
</protein>
<dbReference type="EMBL" id="KQ483473">
    <property type="protein sequence ID" value="KYP49580.1"/>
    <property type="molecule type" value="Genomic_DNA"/>
</dbReference>
<name>A0A151S434_CAJCA</name>
<sequence length="72" mass="8477">MQIVANLVYHERTKHIEVDFHLIKEAYDRRIITLPHVSTSVQIVDVLTKSLTRQRHNFLINKLMLLDLPTSI</sequence>
<evidence type="ECO:0000313" key="1">
    <source>
        <dbReference type="EMBL" id="KYP49580.1"/>
    </source>
</evidence>
<reference evidence="1" key="1">
    <citation type="journal article" date="2012" name="Nat. Biotechnol.">
        <title>Draft genome sequence of pigeonpea (Cajanus cajan), an orphan legume crop of resource-poor farmers.</title>
        <authorList>
            <person name="Varshney R.K."/>
            <person name="Chen W."/>
            <person name="Li Y."/>
            <person name="Bharti A.K."/>
            <person name="Saxena R.K."/>
            <person name="Schlueter J.A."/>
            <person name="Donoghue M.T."/>
            <person name="Azam S."/>
            <person name="Fan G."/>
            <person name="Whaley A.M."/>
            <person name="Farmer A.D."/>
            <person name="Sheridan J."/>
            <person name="Iwata A."/>
            <person name="Tuteja R."/>
            <person name="Penmetsa R.V."/>
            <person name="Wu W."/>
            <person name="Upadhyaya H.D."/>
            <person name="Yang S.P."/>
            <person name="Shah T."/>
            <person name="Saxena K.B."/>
            <person name="Michael T."/>
            <person name="McCombie W.R."/>
            <person name="Yang B."/>
            <person name="Zhang G."/>
            <person name="Yang H."/>
            <person name="Wang J."/>
            <person name="Spillane C."/>
            <person name="Cook D.R."/>
            <person name="May G.D."/>
            <person name="Xu X."/>
            <person name="Jackson S.A."/>
        </authorList>
    </citation>
    <scope>NUCLEOTIDE SEQUENCE [LARGE SCALE GENOMIC DNA]</scope>
</reference>
<dbReference type="Gramene" id="C.cajan_27370.t">
    <property type="protein sequence ID" value="C.cajan_27370.t.cds1"/>
    <property type="gene ID" value="C.cajan_27370"/>
</dbReference>
<dbReference type="Proteomes" id="UP000075243">
    <property type="component" value="Unassembled WGS sequence"/>
</dbReference>
<gene>
    <name evidence="1" type="ORF">KK1_028664</name>
</gene>
<dbReference type="AlphaFoldDB" id="A0A151S434"/>
<proteinExistence type="predicted"/>
<keyword evidence="2" id="KW-1185">Reference proteome</keyword>
<dbReference type="CDD" id="cd09272">
    <property type="entry name" value="RNase_HI_RT_Ty1"/>
    <property type="match status" value="1"/>
</dbReference>
<accession>A0A151S434</accession>
<evidence type="ECO:0008006" key="3">
    <source>
        <dbReference type="Google" id="ProtNLM"/>
    </source>
</evidence>
<evidence type="ECO:0000313" key="2">
    <source>
        <dbReference type="Proteomes" id="UP000075243"/>
    </source>
</evidence>